<evidence type="ECO:0000313" key="1">
    <source>
        <dbReference type="EMBL" id="ERH68356.1"/>
    </source>
</evidence>
<evidence type="ECO:0008006" key="3">
    <source>
        <dbReference type="Google" id="ProtNLM"/>
    </source>
</evidence>
<organism evidence="1 2">
    <name type="scientific">Acinetobacter baumannii EGD-HP18</name>
    <dbReference type="NCBI Taxonomy" id="1358412"/>
    <lineage>
        <taxon>Bacteria</taxon>
        <taxon>Pseudomonadati</taxon>
        <taxon>Pseudomonadota</taxon>
        <taxon>Gammaproteobacteria</taxon>
        <taxon>Moraxellales</taxon>
        <taxon>Moraxellaceae</taxon>
        <taxon>Acinetobacter</taxon>
        <taxon>Acinetobacter calcoaceticus/baumannii complex</taxon>
    </lineage>
</organism>
<comment type="caution">
    <text evidence="1">The sequence shown here is derived from an EMBL/GenBank/DDBJ whole genome shotgun (WGS) entry which is preliminary data.</text>
</comment>
<accession>A0AAV3JXD8</accession>
<proteinExistence type="predicted"/>
<dbReference type="AlphaFoldDB" id="A0AAV3JXD8"/>
<dbReference type="Proteomes" id="UP000016517">
    <property type="component" value="Unassembled WGS sequence"/>
</dbReference>
<gene>
    <name evidence="1" type="ORF">N173_19385</name>
</gene>
<evidence type="ECO:0000313" key="2">
    <source>
        <dbReference type="Proteomes" id="UP000016517"/>
    </source>
</evidence>
<dbReference type="EMBL" id="AVST01000078">
    <property type="protein sequence ID" value="ERH68356.1"/>
    <property type="molecule type" value="Genomic_DNA"/>
</dbReference>
<name>A0AAV3JXD8_ACIBA</name>
<sequence length="60" mass="7072">MATLPKEVRQKLESNIHIYKVTSKNIYYTDDFKLKAVEEYNHGKEPEDIFRDTGIDVNIL</sequence>
<protein>
    <recommendedName>
        <fullName evidence="3">Transposase</fullName>
    </recommendedName>
</protein>
<reference evidence="1 2" key="1">
    <citation type="submission" date="2013-08" db="EMBL/GenBank/DDBJ databases">
        <title>Study of Ammonical-Nitrogen removal by Nitrification Denitrification process using lab isolates.</title>
        <authorList>
            <person name="Khardenavis A.A."/>
            <person name="Pal R.R."/>
            <person name="Kapley A."/>
            <person name="Qureshi A."/>
            <person name="Purohit H.J."/>
        </authorList>
    </citation>
    <scope>NUCLEOTIDE SEQUENCE [LARGE SCALE GENOMIC DNA]</scope>
    <source>
        <strain evidence="1 2">EGD-HP18</strain>
    </source>
</reference>